<dbReference type="Pfam" id="PF13175">
    <property type="entry name" value="AAA_15"/>
    <property type="match status" value="1"/>
</dbReference>
<dbReference type="EMBL" id="JAVRHT010000012">
    <property type="protein sequence ID" value="MDT0631443.1"/>
    <property type="molecule type" value="Genomic_DNA"/>
</dbReference>
<protein>
    <submittedName>
        <fullName evidence="4">ATP-binding protein</fullName>
    </submittedName>
</protein>
<dbReference type="PANTHER" id="PTHR43581:SF4">
    <property type="entry name" value="ATP_GTP PHOSPHATASE"/>
    <property type="match status" value="1"/>
</dbReference>
<dbReference type="InterPro" id="IPR051396">
    <property type="entry name" value="Bact_Antivir_Def_Nuclease"/>
</dbReference>
<evidence type="ECO:0000313" key="4">
    <source>
        <dbReference type="EMBL" id="MDT0631443.1"/>
    </source>
</evidence>
<accession>A0ABU3BQ97</accession>
<dbReference type="Pfam" id="PF13304">
    <property type="entry name" value="AAA_21"/>
    <property type="match status" value="1"/>
</dbReference>
<reference evidence="4 5" key="1">
    <citation type="submission" date="2023-09" db="EMBL/GenBank/DDBJ databases">
        <authorList>
            <person name="Rey-Velasco X."/>
        </authorList>
    </citation>
    <scope>NUCLEOTIDE SEQUENCE [LARGE SCALE GENOMIC DNA]</scope>
    <source>
        <strain evidence="4 5">F394</strain>
    </source>
</reference>
<feature type="domain" description="OLD protein-like TOPRIM" evidence="3">
    <location>
        <begin position="367"/>
        <end position="441"/>
    </location>
</feature>
<dbReference type="InterPro" id="IPR041685">
    <property type="entry name" value="AAA_GajA/Old/RecF-like"/>
</dbReference>
<comment type="caution">
    <text evidence="4">The sequence shown here is derived from an EMBL/GenBank/DDBJ whole genome shotgun (WGS) entry which is preliminary data.</text>
</comment>
<feature type="domain" description="Endonuclease GajA/Old nuclease/RecF-like AAA" evidence="1">
    <location>
        <begin position="8"/>
        <end position="52"/>
    </location>
</feature>
<evidence type="ECO:0000259" key="2">
    <source>
        <dbReference type="Pfam" id="PF13304"/>
    </source>
</evidence>
<gene>
    <name evidence="4" type="ORF">RM540_06730</name>
</gene>
<dbReference type="SUPFAM" id="SSF52540">
    <property type="entry name" value="P-loop containing nucleoside triphosphate hydrolases"/>
    <property type="match status" value="1"/>
</dbReference>
<keyword evidence="5" id="KW-1185">Reference proteome</keyword>
<keyword evidence="4" id="KW-0067">ATP-binding</keyword>
<evidence type="ECO:0000313" key="5">
    <source>
        <dbReference type="Proteomes" id="UP001267426"/>
    </source>
</evidence>
<proteinExistence type="predicted"/>
<feature type="domain" description="ATPase AAA-type core" evidence="2">
    <location>
        <begin position="253"/>
        <end position="326"/>
    </location>
</feature>
<name>A0ABU3BQ97_9BACT</name>
<dbReference type="RefSeq" id="WP_311662786.1">
    <property type="nucleotide sequence ID" value="NZ_JAVRHT010000012.1"/>
</dbReference>
<evidence type="ECO:0000259" key="3">
    <source>
        <dbReference type="Pfam" id="PF20469"/>
    </source>
</evidence>
<sequence>MTHPLIGVEIENLHGFQRATLGLDRERMVIVGPNNSGKTAALTLIDWLLNRATDGEIRGQTLRPESEAVLLPARDTRNSARRLNLHVRQTGKAKPAHLRYRVLTSGGTHGYLRSGAAVRGEKHEAAPEALKILGRFREEFRFVHVPSFRDAQSERFSSTLKEAYLSRLEERALHVGRGRKRRESQQLNRAISTLRTLTNDLVGPLWNDIKSELPAGLARDGQFEFSAPPERVLDWLVESLEFRLSTADHDALGVGVDQVGAGLQSLLDLAVNASGASEGDVPVLLAVEEPEAFLHPSAQRTLARRLLADRPNTRVIITTHSPLVVDEASAADVVVVKHHTFYQPSLATDDAQAKRSAFMTGSGAEAMFSHGVLLVEGDGDRQFFEALRRRFAAVDEAGCLDRLHVLAVGSKNYFAPWIRLFDAYGRGEDRPIPWLAVPDADAATAIIQAFDETNTPLAKARASLQSASQAFGNVDLSAWKQHSQAVNTACRDLSIPLRLLFADLEQAMLDDASEATWKDLADAAGVSVNSRGGLMRKLGSKGVDGTQSGNAVKAPWIRGLIGRQIPLNELSTNVGDVLSTWYGFVMDDAATFVEQHTTA</sequence>
<dbReference type="InterPro" id="IPR027417">
    <property type="entry name" value="P-loop_NTPase"/>
</dbReference>
<dbReference type="Gene3D" id="3.40.50.300">
    <property type="entry name" value="P-loop containing nucleotide triphosphate hydrolases"/>
    <property type="match status" value="1"/>
</dbReference>
<keyword evidence="4" id="KW-0547">Nucleotide-binding</keyword>
<dbReference type="GO" id="GO:0005524">
    <property type="term" value="F:ATP binding"/>
    <property type="evidence" value="ECO:0007669"/>
    <property type="project" value="UniProtKB-KW"/>
</dbReference>
<dbReference type="Proteomes" id="UP001267426">
    <property type="component" value="Unassembled WGS sequence"/>
</dbReference>
<dbReference type="InterPro" id="IPR034139">
    <property type="entry name" value="TOPRIM_OLD"/>
</dbReference>
<organism evidence="4 5">
    <name type="scientific">Rubrivirga litoralis</name>
    <dbReference type="NCBI Taxonomy" id="3075598"/>
    <lineage>
        <taxon>Bacteria</taxon>
        <taxon>Pseudomonadati</taxon>
        <taxon>Rhodothermota</taxon>
        <taxon>Rhodothermia</taxon>
        <taxon>Rhodothermales</taxon>
        <taxon>Rubricoccaceae</taxon>
        <taxon>Rubrivirga</taxon>
    </lineage>
</organism>
<evidence type="ECO:0000259" key="1">
    <source>
        <dbReference type="Pfam" id="PF13175"/>
    </source>
</evidence>
<dbReference type="InterPro" id="IPR003959">
    <property type="entry name" value="ATPase_AAA_core"/>
</dbReference>
<dbReference type="Pfam" id="PF20469">
    <property type="entry name" value="OLD-like_TOPRIM"/>
    <property type="match status" value="1"/>
</dbReference>
<dbReference type="PANTHER" id="PTHR43581">
    <property type="entry name" value="ATP/GTP PHOSPHATASE"/>
    <property type="match status" value="1"/>
</dbReference>